<comment type="similarity">
    <text evidence="2">Belongs to the eukaryotic/archaeal PrmC-related family.</text>
</comment>
<keyword evidence="4" id="KW-0808">Transferase</keyword>
<keyword evidence="5" id="KW-0949">S-adenosyl-L-methionine</keyword>
<keyword evidence="9" id="KW-1185">Reference proteome</keyword>
<evidence type="ECO:0000256" key="3">
    <source>
        <dbReference type="ARBA" id="ARBA00022603"/>
    </source>
</evidence>
<evidence type="ECO:0000259" key="7">
    <source>
        <dbReference type="Pfam" id="PF05175"/>
    </source>
</evidence>
<dbReference type="PROSITE" id="PS00092">
    <property type="entry name" value="N6_MTASE"/>
    <property type="match status" value="1"/>
</dbReference>
<dbReference type="PANTHER" id="PTHR45875:SF1">
    <property type="entry name" value="METHYLTRANSFERASE N6AMT1"/>
    <property type="match status" value="1"/>
</dbReference>
<evidence type="ECO:0000256" key="5">
    <source>
        <dbReference type="ARBA" id="ARBA00022691"/>
    </source>
</evidence>
<protein>
    <submittedName>
        <fullName evidence="8">S-adenosyl-L-methionine-dependent methyltransferase</fullName>
    </submittedName>
</protein>
<keyword evidence="6" id="KW-0539">Nucleus</keyword>
<dbReference type="FunFam" id="3.40.50.150:FF:000077">
    <property type="entry name" value="HemK methyltransferase family member 2"/>
    <property type="match status" value="1"/>
</dbReference>
<dbReference type="InterPro" id="IPR029063">
    <property type="entry name" value="SAM-dependent_MTases_sf"/>
</dbReference>
<dbReference type="Gene3D" id="3.40.50.150">
    <property type="entry name" value="Vaccinia Virus protein VP39"/>
    <property type="match status" value="1"/>
</dbReference>
<dbReference type="InterPro" id="IPR004557">
    <property type="entry name" value="PrmC-related"/>
</dbReference>
<dbReference type="PANTHER" id="PTHR45875">
    <property type="entry name" value="METHYLTRANSFERASE N6AMT1"/>
    <property type="match status" value="1"/>
</dbReference>
<comment type="subcellular location">
    <subcellularLocation>
        <location evidence="1">Nucleus</location>
    </subcellularLocation>
</comment>
<sequence length="206" mass="22485">MIPTPDLSHLTAADYEHVYEPAEDTFILLDALEQDADELREVKPRVCLEIGSGSGCVSSFVGAILGNSCLYLSTDINPFAASCTQRTARQNKRTIDPIVASLAGPLRTRLHRNIDLLIFNPPYVPTHDEEAYSAQSTADLAGAWAGGASGMQITDVLLNDLDNLLSPTGRFYLVAVKQNDVPGIQKRMEEFGFRSEVSDMALQILD</sequence>
<keyword evidence="3 8" id="KW-0489">Methyltransferase</keyword>
<dbReference type="GO" id="GO:0008757">
    <property type="term" value="F:S-adenosylmethionine-dependent methyltransferase activity"/>
    <property type="evidence" value="ECO:0007669"/>
    <property type="project" value="TreeGrafter"/>
</dbReference>
<dbReference type="SUPFAM" id="SSF53335">
    <property type="entry name" value="S-adenosyl-L-methionine-dependent methyltransferases"/>
    <property type="match status" value="1"/>
</dbReference>
<dbReference type="GO" id="GO:0005634">
    <property type="term" value="C:nucleus"/>
    <property type="evidence" value="ECO:0007669"/>
    <property type="project" value="UniProtKB-SubCell"/>
</dbReference>
<evidence type="ECO:0000256" key="1">
    <source>
        <dbReference type="ARBA" id="ARBA00004123"/>
    </source>
</evidence>
<organism evidence="8 9">
    <name type="scientific">Phanerochaete sordida</name>
    <dbReference type="NCBI Taxonomy" id="48140"/>
    <lineage>
        <taxon>Eukaryota</taxon>
        <taxon>Fungi</taxon>
        <taxon>Dikarya</taxon>
        <taxon>Basidiomycota</taxon>
        <taxon>Agaricomycotina</taxon>
        <taxon>Agaricomycetes</taxon>
        <taxon>Polyporales</taxon>
        <taxon>Phanerochaetaceae</taxon>
        <taxon>Phanerochaete</taxon>
    </lineage>
</organism>
<reference evidence="8 9" key="1">
    <citation type="submission" date="2021-08" db="EMBL/GenBank/DDBJ databases">
        <title>Draft Genome Sequence of Phanerochaete sordida strain YK-624.</title>
        <authorList>
            <person name="Mori T."/>
            <person name="Dohra H."/>
            <person name="Suzuki T."/>
            <person name="Kawagishi H."/>
            <person name="Hirai H."/>
        </authorList>
    </citation>
    <scope>NUCLEOTIDE SEQUENCE [LARGE SCALE GENOMIC DNA]</scope>
    <source>
        <strain evidence="8 9">YK-624</strain>
    </source>
</reference>
<proteinExistence type="inferred from homology"/>
<accession>A0A9P3L8A9</accession>
<evidence type="ECO:0000256" key="4">
    <source>
        <dbReference type="ARBA" id="ARBA00022679"/>
    </source>
</evidence>
<dbReference type="Pfam" id="PF05175">
    <property type="entry name" value="MTS"/>
    <property type="match status" value="1"/>
</dbReference>
<name>A0A9P3L8A9_9APHY</name>
<evidence type="ECO:0000256" key="6">
    <source>
        <dbReference type="ARBA" id="ARBA00023242"/>
    </source>
</evidence>
<dbReference type="Proteomes" id="UP000703269">
    <property type="component" value="Unassembled WGS sequence"/>
</dbReference>
<comment type="caution">
    <text evidence="8">The sequence shown here is derived from an EMBL/GenBank/DDBJ whole genome shotgun (WGS) entry which is preliminary data.</text>
</comment>
<dbReference type="GO" id="GO:0003676">
    <property type="term" value="F:nucleic acid binding"/>
    <property type="evidence" value="ECO:0007669"/>
    <property type="project" value="InterPro"/>
</dbReference>
<evidence type="ECO:0000256" key="2">
    <source>
        <dbReference type="ARBA" id="ARBA00006149"/>
    </source>
</evidence>
<dbReference type="NCBIfam" id="TIGR00537">
    <property type="entry name" value="hemK_rel_arch"/>
    <property type="match status" value="1"/>
</dbReference>
<dbReference type="OrthoDB" id="406152at2759"/>
<evidence type="ECO:0000313" key="8">
    <source>
        <dbReference type="EMBL" id="GJE85900.1"/>
    </source>
</evidence>
<dbReference type="GO" id="GO:0008276">
    <property type="term" value="F:protein methyltransferase activity"/>
    <property type="evidence" value="ECO:0007669"/>
    <property type="project" value="TreeGrafter"/>
</dbReference>
<gene>
    <name evidence="8" type="ORF">PsYK624_019790</name>
</gene>
<feature type="domain" description="Methyltransferase small" evidence="7">
    <location>
        <begin position="28"/>
        <end position="129"/>
    </location>
</feature>
<dbReference type="AlphaFoldDB" id="A0A9P3L8A9"/>
<dbReference type="EMBL" id="BPQB01000003">
    <property type="protein sequence ID" value="GJE85900.1"/>
    <property type="molecule type" value="Genomic_DNA"/>
</dbReference>
<dbReference type="InterPro" id="IPR007848">
    <property type="entry name" value="Small_mtfrase_dom"/>
</dbReference>
<dbReference type="GO" id="GO:0032259">
    <property type="term" value="P:methylation"/>
    <property type="evidence" value="ECO:0007669"/>
    <property type="project" value="UniProtKB-KW"/>
</dbReference>
<dbReference type="GO" id="GO:0035657">
    <property type="term" value="C:eRF1 methyltransferase complex"/>
    <property type="evidence" value="ECO:0007669"/>
    <property type="project" value="TreeGrafter"/>
</dbReference>
<evidence type="ECO:0000313" key="9">
    <source>
        <dbReference type="Proteomes" id="UP000703269"/>
    </source>
</evidence>
<dbReference type="InterPro" id="IPR052190">
    <property type="entry name" value="Euk-Arch_PrmC-MTase"/>
</dbReference>
<dbReference type="InterPro" id="IPR002052">
    <property type="entry name" value="DNA_methylase_N6_adenine_CS"/>
</dbReference>